<reference evidence="1 2" key="1">
    <citation type="journal article" date="2019" name="New Phytol.">
        <title>Comparative genomics reveals unique wood-decay strategies and fruiting body development in the Schizophyllaceae.</title>
        <authorList>
            <person name="Almasi E."/>
            <person name="Sahu N."/>
            <person name="Krizsan K."/>
            <person name="Balint B."/>
            <person name="Kovacs G.M."/>
            <person name="Kiss B."/>
            <person name="Cseklye J."/>
            <person name="Drula E."/>
            <person name="Henrissat B."/>
            <person name="Nagy I."/>
            <person name="Chovatia M."/>
            <person name="Adam C."/>
            <person name="LaButti K."/>
            <person name="Lipzen A."/>
            <person name="Riley R."/>
            <person name="Grigoriev I.V."/>
            <person name="Nagy L.G."/>
        </authorList>
    </citation>
    <scope>NUCLEOTIDE SEQUENCE [LARGE SCALE GENOMIC DNA]</scope>
    <source>
        <strain evidence="1 2">NL-1724</strain>
    </source>
</reference>
<evidence type="ECO:0000313" key="1">
    <source>
        <dbReference type="EMBL" id="TRM67545.1"/>
    </source>
</evidence>
<comment type="caution">
    <text evidence="1">The sequence shown here is derived from an EMBL/GenBank/DDBJ whole genome shotgun (WGS) entry which is preliminary data.</text>
</comment>
<sequence>MSTTPSAPPASETATKTSKRVTFAASVVFKRSAKASRSAHKTNKDHSRAKIAAAAASLRSKYHRVYAIKLSDPGMRQFHDKHIGPPPEGMTEEQDKEWWQRRRDAMVAIVPSYCMPRFKLPMARPSSFLTTVREGRTLSEVVVLADNRARRKSARVPPPESLVKEVAKFIYQEGDKPQWYTVYNPGN</sequence>
<dbReference type="Proteomes" id="UP000320762">
    <property type="component" value="Unassembled WGS sequence"/>
</dbReference>
<keyword evidence="2" id="KW-1185">Reference proteome</keyword>
<protein>
    <submittedName>
        <fullName evidence="1">Uncharacterized protein</fullName>
    </submittedName>
</protein>
<proteinExistence type="predicted"/>
<organism evidence="1 2">
    <name type="scientific">Schizophyllum amplum</name>
    <dbReference type="NCBI Taxonomy" id="97359"/>
    <lineage>
        <taxon>Eukaryota</taxon>
        <taxon>Fungi</taxon>
        <taxon>Dikarya</taxon>
        <taxon>Basidiomycota</taxon>
        <taxon>Agaricomycotina</taxon>
        <taxon>Agaricomycetes</taxon>
        <taxon>Agaricomycetidae</taxon>
        <taxon>Agaricales</taxon>
        <taxon>Schizophyllaceae</taxon>
        <taxon>Schizophyllum</taxon>
    </lineage>
</organism>
<accession>A0A550CRX0</accession>
<dbReference type="AlphaFoldDB" id="A0A550CRX0"/>
<gene>
    <name evidence="1" type="ORF">BD626DRAFT_479117</name>
</gene>
<evidence type="ECO:0000313" key="2">
    <source>
        <dbReference type="Proteomes" id="UP000320762"/>
    </source>
</evidence>
<dbReference type="EMBL" id="VDMD01000002">
    <property type="protein sequence ID" value="TRM67545.1"/>
    <property type="molecule type" value="Genomic_DNA"/>
</dbReference>
<name>A0A550CRX0_9AGAR</name>